<dbReference type="AlphaFoldDB" id="A0A1H0V5K6"/>
<sequence length="122" mass="12958">MRPVLQGLDDVAWHAVDHAYGPALDTPGHLRALLSDDPEVVAGAIGDLDRTIHEEGGFVCPAATAVLPFLAEVVPLLREDHRAAVLDLVARIADDGENAEQVDDGWHAAWVKAEPVLGRSSG</sequence>
<dbReference type="EMBL" id="FNIX01000013">
    <property type="protein sequence ID" value="SDP73468.1"/>
    <property type="molecule type" value="Genomic_DNA"/>
</dbReference>
<dbReference type="STRING" id="641025.SAMN05421507_113171"/>
<proteinExistence type="predicted"/>
<reference evidence="2" key="1">
    <citation type="submission" date="2016-10" db="EMBL/GenBank/DDBJ databases">
        <authorList>
            <person name="Varghese N."/>
            <person name="Submissions S."/>
        </authorList>
    </citation>
    <scope>NUCLEOTIDE SEQUENCE [LARGE SCALE GENOMIC DNA]</scope>
    <source>
        <strain evidence="2">CGMCC 4.6609</strain>
    </source>
</reference>
<evidence type="ECO:0000313" key="2">
    <source>
        <dbReference type="Proteomes" id="UP000199691"/>
    </source>
</evidence>
<organism evidence="1 2">
    <name type="scientific">Lentzea jiangxiensis</name>
    <dbReference type="NCBI Taxonomy" id="641025"/>
    <lineage>
        <taxon>Bacteria</taxon>
        <taxon>Bacillati</taxon>
        <taxon>Actinomycetota</taxon>
        <taxon>Actinomycetes</taxon>
        <taxon>Pseudonocardiales</taxon>
        <taxon>Pseudonocardiaceae</taxon>
        <taxon>Lentzea</taxon>
    </lineage>
</organism>
<name>A0A1H0V5K6_9PSEU</name>
<keyword evidence="2" id="KW-1185">Reference proteome</keyword>
<gene>
    <name evidence="1" type="ORF">SAMN05421507_113171</name>
</gene>
<protein>
    <recommendedName>
        <fullName evidence="3">HEAT repeat-containing protein</fullName>
    </recommendedName>
</protein>
<dbReference type="Proteomes" id="UP000199691">
    <property type="component" value="Unassembled WGS sequence"/>
</dbReference>
<accession>A0A1H0V5K6</accession>
<evidence type="ECO:0008006" key="3">
    <source>
        <dbReference type="Google" id="ProtNLM"/>
    </source>
</evidence>
<evidence type="ECO:0000313" key="1">
    <source>
        <dbReference type="EMBL" id="SDP73468.1"/>
    </source>
</evidence>